<sequence>MSELIVLIGPPGCGKTEYTKKLKQHVRVNQDDQGKVNHFAIFAQAIKDKKNIVVDRMNFNFYQRQRYAEPARQAGYKIKFVQFKICDSIL</sequence>
<dbReference type="AlphaFoldDB" id="A0A0F9D117"/>
<dbReference type="Pfam" id="PF13671">
    <property type="entry name" value="AAA_33"/>
    <property type="match status" value="1"/>
</dbReference>
<name>A0A0F9D117_9ZZZZ</name>
<dbReference type="PANTHER" id="PTHR12083">
    <property type="entry name" value="BIFUNCTIONAL POLYNUCLEOTIDE PHOSPHATASE/KINASE"/>
    <property type="match status" value="1"/>
</dbReference>
<dbReference type="GO" id="GO:0046404">
    <property type="term" value="F:ATP-dependent polydeoxyribonucleotide 5'-hydroxyl-kinase activity"/>
    <property type="evidence" value="ECO:0007669"/>
    <property type="project" value="TreeGrafter"/>
</dbReference>
<dbReference type="GO" id="GO:0046403">
    <property type="term" value="F:polynucleotide 3'-phosphatase activity"/>
    <property type="evidence" value="ECO:0007669"/>
    <property type="project" value="TreeGrafter"/>
</dbReference>
<comment type="caution">
    <text evidence="1">The sequence shown here is derived from an EMBL/GenBank/DDBJ whole genome shotgun (WGS) entry which is preliminary data.</text>
</comment>
<protein>
    <submittedName>
        <fullName evidence="1">Uncharacterized protein</fullName>
    </submittedName>
</protein>
<dbReference type="EMBL" id="LAZR01030911">
    <property type="protein sequence ID" value="KKL55234.1"/>
    <property type="molecule type" value="Genomic_DNA"/>
</dbReference>
<reference evidence="1" key="1">
    <citation type="journal article" date="2015" name="Nature">
        <title>Complex archaea that bridge the gap between prokaryotes and eukaryotes.</title>
        <authorList>
            <person name="Spang A."/>
            <person name="Saw J.H."/>
            <person name="Jorgensen S.L."/>
            <person name="Zaremba-Niedzwiedzka K."/>
            <person name="Martijn J."/>
            <person name="Lind A.E."/>
            <person name="van Eijk R."/>
            <person name="Schleper C."/>
            <person name="Guy L."/>
            <person name="Ettema T.J."/>
        </authorList>
    </citation>
    <scope>NUCLEOTIDE SEQUENCE</scope>
</reference>
<dbReference type="GO" id="GO:0003690">
    <property type="term" value="F:double-stranded DNA binding"/>
    <property type="evidence" value="ECO:0007669"/>
    <property type="project" value="TreeGrafter"/>
</dbReference>
<gene>
    <name evidence="1" type="ORF">LCGC14_2257400</name>
</gene>
<evidence type="ECO:0000313" key="1">
    <source>
        <dbReference type="EMBL" id="KKL55234.1"/>
    </source>
</evidence>
<dbReference type="SUPFAM" id="SSF52540">
    <property type="entry name" value="P-loop containing nucleoside triphosphate hydrolases"/>
    <property type="match status" value="1"/>
</dbReference>
<organism evidence="1">
    <name type="scientific">marine sediment metagenome</name>
    <dbReference type="NCBI Taxonomy" id="412755"/>
    <lineage>
        <taxon>unclassified sequences</taxon>
        <taxon>metagenomes</taxon>
        <taxon>ecological metagenomes</taxon>
    </lineage>
</organism>
<dbReference type="GO" id="GO:0006281">
    <property type="term" value="P:DNA repair"/>
    <property type="evidence" value="ECO:0007669"/>
    <property type="project" value="TreeGrafter"/>
</dbReference>
<dbReference type="Gene3D" id="3.40.50.300">
    <property type="entry name" value="P-loop containing nucleotide triphosphate hydrolases"/>
    <property type="match status" value="1"/>
</dbReference>
<dbReference type="InterPro" id="IPR027417">
    <property type="entry name" value="P-loop_NTPase"/>
</dbReference>
<feature type="non-terminal residue" evidence="1">
    <location>
        <position position="90"/>
    </location>
</feature>
<proteinExistence type="predicted"/>
<accession>A0A0F9D117</accession>
<dbReference type="PANTHER" id="PTHR12083:SF9">
    <property type="entry name" value="BIFUNCTIONAL POLYNUCLEOTIDE PHOSPHATASE_KINASE"/>
    <property type="match status" value="1"/>
</dbReference>